<proteinExistence type="inferred from homology"/>
<evidence type="ECO:0000313" key="9">
    <source>
        <dbReference type="EMBL" id="SEN23844.1"/>
    </source>
</evidence>
<reference evidence="9 10" key="1">
    <citation type="submission" date="2016-10" db="EMBL/GenBank/DDBJ databases">
        <authorList>
            <person name="de Groot N.N."/>
        </authorList>
    </citation>
    <scope>NUCLEOTIDE SEQUENCE [LARGE SCALE GENOMIC DNA]</scope>
    <source>
        <strain evidence="9 10">CGMCC 4.2026</strain>
    </source>
</reference>
<evidence type="ECO:0000256" key="2">
    <source>
        <dbReference type="ARBA" id="ARBA00022475"/>
    </source>
</evidence>
<comment type="similarity">
    <text evidence="6">Belongs to the ABC-4 integral membrane protein family.</text>
</comment>
<feature type="transmembrane region" description="Helical" evidence="7">
    <location>
        <begin position="436"/>
        <end position="457"/>
    </location>
</feature>
<dbReference type="RefSeq" id="WP_245791164.1">
    <property type="nucleotide sequence ID" value="NZ_FODD01000003.1"/>
</dbReference>
<dbReference type="PANTHER" id="PTHR30572">
    <property type="entry name" value="MEMBRANE COMPONENT OF TRANSPORTER-RELATED"/>
    <property type="match status" value="1"/>
</dbReference>
<accession>A0A1H8EXH6</accession>
<feature type="domain" description="ABC3 transporter permease C-terminal" evidence="8">
    <location>
        <begin position="1000"/>
        <end position="1116"/>
    </location>
</feature>
<comment type="subcellular location">
    <subcellularLocation>
        <location evidence="1">Cell membrane</location>
        <topology evidence="1">Multi-pass membrane protein</topology>
    </subcellularLocation>
</comment>
<feature type="transmembrane region" description="Helical" evidence="7">
    <location>
        <begin position="344"/>
        <end position="367"/>
    </location>
</feature>
<feature type="transmembrane region" description="Helical" evidence="7">
    <location>
        <begin position="301"/>
        <end position="323"/>
    </location>
</feature>
<organism evidence="9 10">
    <name type="scientific">Actinacidiphila rubida</name>
    <dbReference type="NCBI Taxonomy" id="310780"/>
    <lineage>
        <taxon>Bacteria</taxon>
        <taxon>Bacillati</taxon>
        <taxon>Actinomycetota</taxon>
        <taxon>Actinomycetes</taxon>
        <taxon>Kitasatosporales</taxon>
        <taxon>Streptomycetaceae</taxon>
        <taxon>Actinacidiphila</taxon>
    </lineage>
</organism>
<feature type="transmembrane region" description="Helical" evidence="7">
    <location>
        <begin position="996"/>
        <end position="1019"/>
    </location>
</feature>
<keyword evidence="2" id="KW-1003">Cell membrane</keyword>
<feature type="transmembrane region" description="Helical" evidence="7">
    <location>
        <begin position="1048"/>
        <end position="1075"/>
    </location>
</feature>
<keyword evidence="4 7" id="KW-1133">Transmembrane helix</keyword>
<dbReference type="GO" id="GO:0022857">
    <property type="term" value="F:transmembrane transporter activity"/>
    <property type="evidence" value="ECO:0007669"/>
    <property type="project" value="TreeGrafter"/>
</dbReference>
<dbReference type="EMBL" id="FODD01000003">
    <property type="protein sequence ID" value="SEN23844.1"/>
    <property type="molecule type" value="Genomic_DNA"/>
</dbReference>
<dbReference type="AlphaFoldDB" id="A0A1H8EXH6"/>
<evidence type="ECO:0000256" key="3">
    <source>
        <dbReference type="ARBA" id="ARBA00022692"/>
    </source>
</evidence>
<keyword evidence="5 7" id="KW-0472">Membrane</keyword>
<keyword evidence="10" id="KW-1185">Reference proteome</keyword>
<evidence type="ECO:0000256" key="1">
    <source>
        <dbReference type="ARBA" id="ARBA00004651"/>
    </source>
</evidence>
<evidence type="ECO:0000259" key="8">
    <source>
        <dbReference type="Pfam" id="PF02687"/>
    </source>
</evidence>
<dbReference type="STRING" id="310780.SAMN05216267_100310"/>
<dbReference type="InterPro" id="IPR050250">
    <property type="entry name" value="Macrolide_Exporter_MacB"/>
</dbReference>
<sequence>MLVTGFVLLRVRAHRLLLAAAALTVVLTTCVLATFTAFTGAIGDAALRRTLQHQAADRATVDVRADVSGTAPGPLDAAVQRQLAGSFGSPPATVHRSTQSGPYGLPFSLRAPGSVKSSDPDLTLLATFDRSRLTLVSGSWPAPAAKGATEVDVAVPQVAAEALRTTPGTSVTLTNRLGGPPLRIHVTGVYKPTDSTSPYWQLDPLNGRGVHTVAFTTYGPMVVDGGTFTSGRVASAAMVWQAVGDFRQASAARMGTLENSVKQTLENLQNARATGQAQSQSSLPDLIDSLRRSMLVTRSTLLIGALQLVILAAFALLLVAQLLAEERAGETSLLRARGGSRARVGRLATIEALLLAVPAALVAPLLAGPVTRLLAGTGAMARTGVSLNGAGGPGAWLVAVVAALACAFAVVVPALRSGGAFAVQRAARFRRGAVPGAVQAGGDVALLLVAGIAFWQLHRRASGGGALSTTTGGGLGIDPVLVAAPALCLLAGTVLVLRLLPVVAKLGERRAARGRGLAWPLAGWQLARRPRRGAGAALLLVLAVAMGMFAIGQGASWDRSQRDQADFAVGSDIRVTGMTTPPFGQAGIFASTPGIKAATPATRQDLLLTEQRHATALAVDTKSAGSTMLFRSDLTGGRKAADLMKPLQTATSGTASGPMVPGTTRDITFTATLTALGKADGRPDATATPAAIVANLTDAWGVDYPFSAGQLPADGRPHRLVLSLAAQSGSQGSPSGSLQLTGIDMAYAVPQQADKGRLTISAVQTTDRNGSTKMLRMPARSSWSSFAAYDNEATNTLPGVVNPAATDPDFSGGPVMTVDYTTGSEINIPQPYGETPGITLRLRTDHSGPLPALAGIATDSYLNAVGAKVGNQVNVQINQIVIPVRITAAVKEMPATGNDPTFSDAPATGASVDTVTQAKDAGALLLDLRALDQVLQANDARPLTPSEWWLATAPGDSAKVAAALRSRTDVDTVLVREESADELRGDPLGAGPQSALPAAVIAAAVLAAVGFAVASVGAIRERNGEFAVLRALGAPRRRLARMIAAEQGLLVLVSLIVGVVLGALLTQLVTPLIVLTTQATRPVPELRVSMPVGPLAELLGVVLVVPLLVVVATALRRGDPASALRRQGED</sequence>
<feature type="domain" description="ABC3 transporter permease C-terminal" evidence="8">
    <location>
        <begin position="305"/>
        <end position="415"/>
    </location>
</feature>
<feature type="transmembrane region" description="Helical" evidence="7">
    <location>
        <begin position="395"/>
        <end position="415"/>
    </location>
</feature>
<evidence type="ECO:0000256" key="5">
    <source>
        <dbReference type="ARBA" id="ARBA00023136"/>
    </source>
</evidence>
<dbReference type="InterPro" id="IPR003838">
    <property type="entry name" value="ABC3_permease_C"/>
</dbReference>
<dbReference type="Proteomes" id="UP000181951">
    <property type="component" value="Unassembled WGS sequence"/>
</dbReference>
<feature type="transmembrane region" description="Helical" evidence="7">
    <location>
        <begin position="534"/>
        <end position="552"/>
    </location>
</feature>
<keyword evidence="3 7" id="KW-0812">Transmembrane</keyword>
<feature type="transmembrane region" description="Helical" evidence="7">
    <location>
        <begin position="1095"/>
        <end position="1115"/>
    </location>
</feature>
<gene>
    <name evidence="9" type="ORF">SAMN05216267_100310</name>
</gene>
<evidence type="ECO:0000313" key="10">
    <source>
        <dbReference type="Proteomes" id="UP000181951"/>
    </source>
</evidence>
<dbReference type="Pfam" id="PF02687">
    <property type="entry name" value="FtsX"/>
    <property type="match status" value="2"/>
</dbReference>
<protein>
    <submittedName>
        <fullName evidence="9">ABC-type antimicrobial peptide transport system, permease component</fullName>
    </submittedName>
</protein>
<evidence type="ECO:0000256" key="6">
    <source>
        <dbReference type="ARBA" id="ARBA00038076"/>
    </source>
</evidence>
<dbReference type="GO" id="GO:0005886">
    <property type="term" value="C:plasma membrane"/>
    <property type="evidence" value="ECO:0007669"/>
    <property type="project" value="UniProtKB-SubCell"/>
</dbReference>
<dbReference type="PANTHER" id="PTHR30572:SF4">
    <property type="entry name" value="ABC TRANSPORTER PERMEASE YTRF"/>
    <property type="match status" value="1"/>
</dbReference>
<evidence type="ECO:0000256" key="4">
    <source>
        <dbReference type="ARBA" id="ARBA00022989"/>
    </source>
</evidence>
<name>A0A1H8EXH6_9ACTN</name>
<evidence type="ECO:0000256" key="7">
    <source>
        <dbReference type="SAM" id="Phobius"/>
    </source>
</evidence>
<feature type="transmembrane region" description="Helical" evidence="7">
    <location>
        <begin position="477"/>
        <end position="500"/>
    </location>
</feature>